<dbReference type="AlphaFoldDB" id="A0AAD7GJP7"/>
<name>A0AAD7GJP7_MYCRO</name>
<dbReference type="PRINTS" id="PR01217">
    <property type="entry name" value="PRICHEXTENSN"/>
</dbReference>
<feature type="compositionally biased region" description="Basic and acidic residues" evidence="1">
    <location>
        <begin position="573"/>
        <end position="584"/>
    </location>
</feature>
<sequence length="650" mass="69497">MSRNAESSEHVFVEHHDRLIKSKFEEWREKLATLEPSKANIWKKKMATTIFESSTFADVRAPECADTTGASSDPILDQATLDTSGRPLEAPAVWIRRINKKFENHKKTKVAQKAMSDFKASISPTVASTSSGAVPQDIRGEVAKRFFRRRTKTGRDLMAVERGEELEARAAASAADAGVEPLAKYQPCKSDMWAALTSKEREDYDKRAEEGANDIALNQEGFRAAMLEEMTAICTGGMIGDAEITVLFSFREATGKLICGQLHAHSAHNSEDIGQNIKEQWDKTLDYWSEFAARVIPVPDSVNPKVASVSIPRNGDGIPVFPRLDLKATTPVIVVGVLKAYIGELWDLCGRAEKSVAWDDLPCYDANIFFLPVALRDPDPMTMPEVYLLAEYFMSLVAEKPFVFLADTAVPPPPPPKPDGTAPPPPPPPPPKPDGSAPPPPPLPPPKPDGAAPPPPPPPPPKPDGTAPPPPPPPPPKPDGSAPPPPPLPPPKPDGAAPPPPPPSPPKPDGSAPPPPPPQDKMGGRKAKGKGQAKGKAAGKNDTEPKAAKDDAGPGPGRKRRRQSNEIPEDQPPVEKSKSRRTGDTVDTAAGGLRRSGRAEAVAAKTAEATKAAEAAKKATGVKAKPGYDYLPISSDDEMPGGKNEQEEGK</sequence>
<gene>
    <name evidence="2" type="ORF">B0H17DRAFT_1200594</name>
</gene>
<dbReference type="Proteomes" id="UP001221757">
    <property type="component" value="Unassembled WGS sequence"/>
</dbReference>
<reference evidence="2" key="1">
    <citation type="submission" date="2023-03" db="EMBL/GenBank/DDBJ databases">
        <title>Massive genome expansion in bonnet fungi (Mycena s.s.) driven by repeated elements and novel gene families across ecological guilds.</title>
        <authorList>
            <consortium name="Lawrence Berkeley National Laboratory"/>
            <person name="Harder C.B."/>
            <person name="Miyauchi S."/>
            <person name="Viragh M."/>
            <person name="Kuo A."/>
            <person name="Thoen E."/>
            <person name="Andreopoulos B."/>
            <person name="Lu D."/>
            <person name="Skrede I."/>
            <person name="Drula E."/>
            <person name="Henrissat B."/>
            <person name="Morin E."/>
            <person name="Kohler A."/>
            <person name="Barry K."/>
            <person name="LaButti K."/>
            <person name="Morin E."/>
            <person name="Salamov A."/>
            <person name="Lipzen A."/>
            <person name="Mereny Z."/>
            <person name="Hegedus B."/>
            <person name="Baldrian P."/>
            <person name="Stursova M."/>
            <person name="Weitz H."/>
            <person name="Taylor A."/>
            <person name="Grigoriev I.V."/>
            <person name="Nagy L.G."/>
            <person name="Martin F."/>
            <person name="Kauserud H."/>
        </authorList>
    </citation>
    <scope>NUCLEOTIDE SEQUENCE</scope>
    <source>
        <strain evidence="2">CBHHK067</strain>
    </source>
</reference>
<comment type="caution">
    <text evidence="2">The sequence shown here is derived from an EMBL/GenBank/DDBJ whole genome shotgun (WGS) entry which is preliminary data.</text>
</comment>
<feature type="region of interest" description="Disordered" evidence="1">
    <location>
        <begin position="614"/>
        <end position="650"/>
    </location>
</feature>
<evidence type="ECO:0000256" key="1">
    <source>
        <dbReference type="SAM" id="MobiDB-lite"/>
    </source>
</evidence>
<keyword evidence="3" id="KW-1185">Reference proteome</keyword>
<feature type="region of interest" description="Disordered" evidence="1">
    <location>
        <begin position="409"/>
        <end position="602"/>
    </location>
</feature>
<feature type="compositionally biased region" description="Pro residues" evidence="1">
    <location>
        <begin position="410"/>
        <end position="519"/>
    </location>
</feature>
<dbReference type="InterPro" id="IPR051144">
    <property type="entry name" value="Formin_homology_domain"/>
</dbReference>
<evidence type="ECO:0000313" key="3">
    <source>
        <dbReference type="Proteomes" id="UP001221757"/>
    </source>
</evidence>
<dbReference type="PANTHER" id="PTHR45733">
    <property type="entry name" value="FORMIN-J"/>
    <property type="match status" value="1"/>
</dbReference>
<dbReference type="PANTHER" id="PTHR45733:SF8">
    <property type="entry name" value="FORMIN-J"/>
    <property type="match status" value="1"/>
</dbReference>
<feature type="compositionally biased region" description="Low complexity" evidence="1">
    <location>
        <begin position="614"/>
        <end position="625"/>
    </location>
</feature>
<dbReference type="EMBL" id="JARKIE010000053">
    <property type="protein sequence ID" value="KAJ7692259.1"/>
    <property type="molecule type" value="Genomic_DNA"/>
</dbReference>
<feature type="compositionally biased region" description="Basic and acidic residues" evidence="1">
    <location>
        <begin position="539"/>
        <end position="552"/>
    </location>
</feature>
<evidence type="ECO:0000313" key="2">
    <source>
        <dbReference type="EMBL" id="KAJ7692259.1"/>
    </source>
</evidence>
<organism evidence="2 3">
    <name type="scientific">Mycena rosella</name>
    <name type="common">Pink bonnet</name>
    <name type="synonym">Agaricus rosellus</name>
    <dbReference type="NCBI Taxonomy" id="1033263"/>
    <lineage>
        <taxon>Eukaryota</taxon>
        <taxon>Fungi</taxon>
        <taxon>Dikarya</taxon>
        <taxon>Basidiomycota</taxon>
        <taxon>Agaricomycotina</taxon>
        <taxon>Agaricomycetes</taxon>
        <taxon>Agaricomycetidae</taxon>
        <taxon>Agaricales</taxon>
        <taxon>Marasmiineae</taxon>
        <taxon>Mycenaceae</taxon>
        <taxon>Mycena</taxon>
    </lineage>
</organism>
<feature type="compositionally biased region" description="Basic residues" evidence="1">
    <location>
        <begin position="524"/>
        <end position="533"/>
    </location>
</feature>
<protein>
    <submittedName>
        <fullName evidence="2">Uncharacterized protein</fullName>
    </submittedName>
</protein>
<proteinExistence type="predicted"/>
<accession>A0AAD7GJP7</accession>